<name>A0ABT4TZ07_9ACTN</name>
<comment type="caution">
    <text evidence="2">The sequence shown here is derived from an EMBL/GenBank/DDBJ whole genome shotgun (WGS) entry which is preliminary data.</text>
</comment>
<dbReference type="Proteomes" id="UP001527866">
    <property type="component" value="Unassembled WGS sequence"/>
</dbReference>
<dbReference type="EMBL" id="JAQFWQ010000008">
    <property type="protein sequence ID" value="MDA2809925.1"/>
    <property type="molecule type" value="Genomic_DNA"/>
</dbReference>
<reference evidence="2 3" key="1">
    <citation type="submission" date="2023-01" db="EMBL/GenBank/DDBJ databases">
        <title>Draft genome sequence of Nocardiopsis sp. RSe5-2 isolated from halophytes.</title>
        <authorList>
            <person name="Duangmal K."/>
            <person name="Chantavorakit T."/>
        </authorList>
    </citation>
    <scope>NUCLEOTIDE SEQUENCE [LARGE SCALE GENOMIC DNA]</scope>
    <source>
        <strain evidence="2 3">RSe5-2</strain>
    </source>
</reference>
<keyword evidence="3" id="KW-1185">Reference proteome</keyword>
<dbReference type="RefSeq" id="WP_270683820.1">
    <property type="nucleotide sequence ID" value="NZ_JAQFWQ010000008.1"/>
</dbReference>
<gene>
    <name evidence="2" type="ORF">O4J56_04680</name>
</gene>
<evidence type="ECO:0000313" key="2">
    <source>
        <dbReference type="EMBL" id="MDA2809925.1"/>
    </source>
</evidence>
<feature type="region of interest" description="Disordered" evidence="1">
    <location>
        <begin position="79"/>
        <end position="105"/>
    </location>
</feature>
<evidence type="ECO:0000256" key="1">
    <source>
        <dbReference type="SAM" id="MobiDB-lite"/>
    </source>
</evidence>
<sequence length="124" mass="13547">MGAYTDMWNVVIEASHSGDPDPRELEDHASGDALELMRQTLQGASDDGVTVVGEPMLAPEVTESSEREVTILDCVDDSEWVEQETDQSPSAEAEPGPRKVDATVSNDGLVWRVSELRIWEQGSC</sequence>
<proteinExistence type="predicted"/>
<protein>
    <submittedName>
        <fullName evidence="2">Uncharacterized protein</fullName>
    </submittedName>
</protein>
<evidence type="ECO:0000313" key="3">
    <source>
        <dbReference type="Proteomes" id="UP001527866"/>
    </source>
</evidence>
<organism evidence="2 3">
    <name type="scientific">Nocardiopsis endophytica</name>
    <dbReference type="NCBI Taxonomy" id="3018445"/>
    <lineage>
        <taxon>Bacteria</taxon>
        <taxon>Bacillati</taxon>
        <taxon>Actinomycetota</taxon>
        <taxon>Actinomycetes</taxon>
        <taxon>Streptosporangiales</taxon>
        <taxon>Nocardiopsidaceae</taxon>
        <taxon>Nocardiopsis</taxon>
    </lineage>
</organism>
<accession>A0ABT4TZ07</accession>